<evidence type="ECO:0000256" key="2">
    <source>
        <dbReference type="ARBA" id="ARBA00022679"/>
    </source>
</evidence>
<keyword evidence="2" id="KW-0808">Transferase</keyword>
<evidence type="ECO:0000313" key="5">
    <source>
        <dbReference type="Proteomes" id="UP001497457"/>
    </source>
</evidence>
<keyword evidence="5" id="KW-1185">Reference proteome</keyword>
<evidence type="ECO:0000256" key="3">
    <source>
        <dbReference type="ARBA" id="ARBA00023315"/>
    </source>
</evidence>
<dbReference type="PANTHER" id="PTHR31642">
    <property type="entry name" value="TRICHOTHECENE 3-O-ACETYLTRANSFERASE"/>
    <property type="match status" value="1"/>
</dbReference>
<protein>
    <submittedName>
        <fullName evidence="4">Uncharacterized protein</fullName>
    </submittedName>
</protein>
<dbReference type="PANTHER" id="PTHR31642:SF184">
    <property type="entry name" value="SPERMIDINE HYDROXYCINNAMOYL TRANSFERASE"/>
    <property type="match status" value="1"/>
</dbReference>
<dbReference type="Proteomes" id="UP001497457">
    <property type="component" value="Chromosome 24b"/>
</dbReference>
<gene>
    <name evidence="4" type="ORF">URODEC1_LOCUS60730</name>
</gene>
<comment type="similarity">
    <text evidence="1">Belongs to the plant acyltransferase family.</text>
</comment>
<name>A0ABC9B2I1_9POAL</name>
<evidence type="ECO:0000313" key="4">
    <source>
        <dbReference type="EMBL" id="CAL4991614.1"/>
    </source>
</evidence>
<sequence length="466" mass="50449">MKITVHSSKSVKPAYISGAAAAATGTPADDGSSNLIPLTVFDEANHDEYVPGIFAFHPPAPPVAALEAGLAKMLAEYRHWAGRLVVTADAASGSGKRAIVLNDSGARFVEASADVALGDVAPLEPTLETLSLHPSCEGADELMLVQVTRFPCGSFTVGYNMHHSVADGYATCTTLLAWGQAVRGVPYVPVPVHDRASMFVPRDPPLVEFEHRGAEFKPRVEKKAFDDDQHDDDDDEVVMQTVHFSRDFVSRLKSEASAGKRRPYSAAQCVVAHLWRCVTLARGLEMDEVVTKLHIAVNGRYGRMRDPPMPDGYTGNAVLWARPATMVRSLMHMPLHRTVELVSKAVAGVDSCYFRSFVDFASSGAAEREGLVRTAVSSELVGRINIEVDIVMGIPFYDLDFGTGKPFHFMPTYSTPQPVEGATFLVAAPEGDGGVVAYVPLYRRAVEVFRSCCYSLPPPLVADARL</sequence>
<reference evidence="4" key="1">
    <citation type="submission" date="2024-10" db="EMBL/GenBank/DDBJ databases">
        <authorList>
            <person name="Ryan C."/>
        </authorList>
    </citation>
    <scope>NUCLEOTIDE SEQUENCE [LARGE SCALE GENOMIC DNA]</scope>
</reference>
<dbReference type="InterPro" id="IPR023213">
    <property type="entry name" value="CAT-like_dom_sf"/>
</dbReference>
<accession>A0ABC9B2I1</accession>
<dbReference type="InterPro" id="IPR050317">
    <property type="entry name" value="Plant_Fungal_Acyltransferase"/>
</dbReference>
<dbReference type="Pfam" id="PF02458">
    <property type="entry name" value="Transferase"/>
    <property type="match status" value="1"/>
</dbReference>
<dbReference type="EMBL" id="OZ075134">
    <property type="protein sequence ID" value="CAL4991614.1"/>
    <property type="molecule type" value="Genomic_DNA"/>
</dbReference>
<proteinExistence type="inferred from homology"/>
<organism evidence="4 5">
    <name type="scientific">Urochloa decumbens</name>
    <dbReference type="NCBI Taxonomy" id="240449"/>
    <lineage>
        <taxon>Eukaryota</taxon>
        <taxon>Viridiplantae</taxon>
        <taxon>Streptophyta</taxon>
        <taxon>Embryophyta</taxon>
        <taxon>Tracheophyta</taxon>
        <taxon>Spermatophyta</taxon>
        <taxon>Magnoliopsida</taxon>
        <taxon>Liliopsida</taxon>
        <taxon>Poales</taxon>
        <taxon>Poaceae</taxon>
        <taxon>PACMAD clade</taxon>
        <taxon>Panicoideae</taxon>
        <taxon>Panicodae</taxon>
        <taxon>Paniceae</taxon>
        <taxon>Melinidinae</taxon>
        <taxon>Urochloa</taxon>
    </lineage>
</organism>
<dbReference type="AlphaFoldDB" id="A0ABC9B2I1"/>
<dbReference type="GO" id="GO:0016747">
    <property type="term" value="F:acyltransferase activity, transferring groups other than amino-acyl groups"/>
    <property type="evidence" value="ECO:0007669"/>
    <property type="project" value="UniProtKB-ARBA"/>
</dbReference>
<evidence type="ECO:0000256" key="1">
    <source>
        <dbReference type="ARBA" id="ARBA00009861"/>
    </source>
</evidence>
<dbReference type="Gene3D" id="3.30.559.10">
    <property type="entry name" value="Chloramphenicol acetyltransferase-like domain"/>
    <property type="match status" value="2"/>
</dbReference>
<keyword evidence="3" id="KW-0012">Acyltransferase</keyword>